<accession>A0AAV6TCY4</accession>
<name>A0AAV6TCY4_9ARAC</name>
<feature type="compositionally biased region" description="Basic residues" evidence="1">
    <location>
        <begin position="18"/>
        <end position="34"/>
    </location>
</feature>
<comment type="caution">
    <text evidence="2">The sequence shown here is derived from an EMBL/GenBank/DDBJ whole genome shotgun (WGS) entry which is preliminary data.</text>
</comment>
<evidence type="ECO:0000313" key="3">
    <source>
        <dbReference type="Proteomes" id="UP000827092"/>
    </source>
</evidence>
<proteinExistence type="predicted"/>
<organism evidence="2 3">
    <name type="scientific">Oedothorax gibbosus</name>
    <dbReference type="NCBI Taxonomy" id="931172"/>
    <lineage>
        <taxon>Eukaryota</taxon>
        <taxon>Metazoa</taxon>
        <taxon>Ecdysozoa</taxon>
        <taxon>Arthropoda</taxon>
        <taxon>Chelicerata</taxon>
        <taxon>Arachnida</taxon>
        <taxon>Araneae</taxon>
        <taxon>Araneomorphae</taxon>
        <taxon>Entelegynae</taxon>
        <taxon>Araneoidea</taxon>
        <taxon>Linyphiidae</taxon>
        <taxon>Erigoninae</taxon>
        <taxon>Oedothorax</taxon>
    </lineage>
</organism>
<reference evidence="2 3" key="1">
    <citation type="journal article" date="2022" name="Nat. Ecol. Evol.">
        <title>A masculinizing supergene underlies an exaggerated male reproductive morph in a spider.</title>
        <authorList>
            <person name="Hendrickx F."/>
            <person name="De Corte Z."/>
            <person name="Sonet G."/>
            <person name="Van Belleghem S.M."/>
            <person name="Kostlbacher S."/>
            <person name="Vangestel C."/>
        </authorList>
    </citation>
    <scope>NUCLEOTIDE SEQUENCE [LARGE SCALE GENOMIC DNA]</scope>
    <source>
        <strain evidence="2">W744_W776</strain>
    </source>
</reference>
<evidence type="ECO:0000313" key="2">
    <source>
        <dbReference type="EMBL" id="KAG8155779.1"/>
    </source>
</evidence>
<dbReference type="AlphaFoldDB" id="A0AAV6TCY4"/>
<dbReference type="Proteomes" id="UP000827092">
    <property type="component" value="Unassembled WGS sequence"/>
</dbReference>
<gene>
    <name evidence="2" type="ORF">JTE90_025413</name>
</gene>
<feature type="region of interest" description="Disordered" evidence="1">
    <location>
        <begin position="1"/>
        <end position="81"/>
    </location>
</feature>
<protein>
    <submittedName>
        <fullName evidence="2">Uncharacterized protein</fullName>
    </submittedName>
</protein>
<evidence type="ECO:0000256" key="1">
    <source>
        <dbReference type="SAM" id="MobiDB-lite"/>
    </source>
</evidence>
<feature type="compositionally biased region" description="Basic and acidic residues" evidence="1">
    <location>
        <begin position="61"/>
        <end position="70"/>
    </location>
</feature>
<sequence length="81" mass="9381">MGSERQARNTHTPPGPGRRSRHEHRLHPRGRGKTHPPPSEATPTEEARETSGEGSPRRARHQYDKRRDTRGTIYKQEMTIY</sequence>
<dbReference type="EMBL" id="JAFNEN010006608">
    <property type="protein sequence ID" value="KAG8155779.1"/>
    <property type="molecule type" value="Genomic_DNA"/>
</dbReference>
<keyword evidence="3" id="KW-1185">Reference proteome</keyword>